<keyword evidence="11" id="KW-0808">Transferase</keyword>
<dbReference type="FunFam" id="1.10.3810.10:FF:000001">
    <property type="entry name" value="Penicillin-binding protein 1A"/>
    <property type="match status" value="1"/>
</dbReference>
<evidence type="ECO:0000256" key="2">
    <source>
        <dbReference type="ARBA" id="ARBA00004401"/>
    </source>
</evidence>
<comment type="pathway">
    <text evidence="3">Cell wall biogenesis; peptidoglycan biosynthesis.</text>
</comment>
<comment type="catalytic activity">
    <reaction evidence="24">
        <text>[GlcNAc-(1-&gt;4)-Mur2Ac(oyl-L-Ala-gamma-D-Glu-L-Lys-D-Ala-D-Ala)](n)-di-trans,octa-cis-undecaprenyl diphosphate + beta-D-GlcNAc-(1-&gt;4)-Mur2Ac(oyl-L-Ala-gamma-D-Glu-L-Lys-D-Ala-D-Ala)-di-trans,octa-cis-undecaprenyl diphosphate = [GlcNAc-(1-&gt;4)-Mur2Ac(oyl-L-Ala-gamma-D-Glu-L-Lys-D-Ala-D-Ala)](n+1)-di-trans,octa-cis-undecaprenyl diphosphate + di-trans,octa-cis-undecaprenyl diphosphate + H(+)</text>
        <dbReference type="Rhea" id="RHEA:23708"/>
        <dbReference type="Rhea" id="RHEA-COMP:9602"/>
        <dbReference type="Rhea" id="RHEA-COMP:9603"/>
        <dbReference type="ChEBI" id="CHEBI:15378"/>
        <dbReference type="ChEBI" id="CHEBI:58405"/>
        <dbReference type="ChEBI" id="CHEBI:60033"/>
        <dbReference type="ChEBI" id="CHEBI:78435"/>
        <dbReference type="EC" id="2.4.99.28"/>
    </reaction>
</comment>
<keyword evidence="8" id="KW-0121">Carboxypeptidase</keyword>
<gene>
    <name evidence="28" type="ORF">BBF96_09830</name>
</gene>
<dbReference type="GO" id="GO:0030288">
    <property type="term" value="C:outer membrane-bounded periplasmic space"/>
    <property type="evidence" value="ECO:0007669"/>
    <property type="project" value="TreeGrafter"/>
</dbReference>
<dbReference type="PANTHER" id="PTHR32282">
    <property type="entry name" value="BINDING PROTEIN TRANSPEPTIDASE, PUTATIVE-RELATED"/>
    <property type="match status" value="1"/>
</dbReference>
<dbReference type="GO" id="GO:0009252">
    <property type="term" value="P:peptidoglycan biosynthetic process"/>
    <property type="evidence" value="ECO:0007669"/>
    <property type="project" value="UniProtKB-UniPathway"/>
</dbReference>
<dbReference type="Proteomes" id="UP000267250">
    <property type="component" value="Chromosome"/>
</dbReference>
<dbReference type="GO" id="GO:0046677">
    <property type="term" value="P:response to antibiotic"/>
    <property type="evidence" value="ECO:0007669"/>
    <property type="project" value="UniProtKB-KW"/>
</dbReference>
<dbReference type="EC" id="3.4.16.4" evidence="6"/>
<dbReference type="GO" id="GO:0008955">
    <property type="term" value="F:peptidoglycan glycosyltransferase activity"/>
    <property type="evidence" value="ECO:0007669"/>
    <property type="project" value="UniProtKB-EC"/>
</dbReference>
<evidence type="ECO:0000256" key="6">
    <source>
        <dbReference type="ARBA" id="ARBA00012448"/>
    </source>
</evidence>
<comment type="catalytic activity">
    <reaction evidence="22">
        <text>Preferential cleavage: (Ac)2-L-Lys-D-Ala-|-D-Ala. Also transpeptidation of peptidyl-alanyl moieties that are N-acyl substituents of D-alanine.</text>
        <dbReference type="EC" id="3.4.16.4"/>
    </reaction>
</comment>
<keyword evidence="20" id="KW-0511">Multifunctional enzyme</keyword>
<dbReference type="InterPro" id="IPR001460">
    <property type="entry name" value="PCN-bd_Tpept"/>
</dbReference>
<dbReference type="GO" id="GO:0008658">
    <property type="term" value="F:penicillin binding"/>
    <property type="evidence" value="ECO:0007669"/>
    <property type="project" value="InterPro"/>
</dbReference>
<evidence type="ECO:0000256" key="9">
    <source>
        <dbReference type="ARBA" id="ARBA00022670"/>
    </source>
</evidence>
<keyword evidence="19" id="KW-0046">Antibiotic resistance</keyword>
<keyword evidence="16" id="KW-0573">Peptidoglycan synthesis</keyword>
<evidence type="ECO:0000256" key="15">
    <source>
        <dbReference type="ARBA" id="ARBA00022968"/>
    </source>
</evidence>
<evidence type="ECO:0000256" key="23">
    <source>
        <dbReference type="ARBA" id="ARBA00044770"/>
    </source>
</evidence>
<dbReference type="GO" id="GO:0009002">
    <property type="term" value="F:serine-type D-Ala-D-Ala carboxypeptidase activity"/>
    <property type="evidence" value="ECO:0007669"/>
    <property type="project" value="UniProtKB-EC"/>
</dbReference>
<keyword evidence="18" id="KW-0472">Membrane</keyword>
<dbReference type="GO" id="GO:0005886">
    <property type="term" value="C:plasma membrane"/>
    <property type="evidence" value="ECO:0007669"/>
    <property type="project" value="UniProtKB-SubCell"/>
</dbReference>
<keyword evidence="10" id="KW-0328">Glycosyltransferase</keyword>
<dbReference type="InterPro" id="IPR036950">
    <property type="entry name" value="PBP_transglycosylase"/>
</dbReference>
<dbReference type="OrthoDB" id="9766909at2"/>
<keyword evidence="13" id="KW-0378">Hydrolase</keyword>
<evidence type="ECO:0000259" key="27">
    <source>
        <dbReference type="Pfam" id="PF00912"/>
    </source>
</evidence>
<evidence type="ECO:0000256" key="8">
    <source>
        <dbReference type="ARBA" id="ARBA00022645"/>
    </source>
</evidence>
<dbReference type="PANTHER" id="PTHR32282:SF33">
    <property type="entry name" value="PEPTIDOGLYCAN GLYCOSYLTRANSFERASE"/>
    <property type="match status" value="1"/>
</dbReference>
<evidence type="ECO:0000256" key="14">
    <source>
        <dbReference type="ARBA" id="ARBA00022960"/>
    </source>
</evidence>
<name>A0A3Q9HQR4_9FIRM</name>
<dbReference type="UniPathway" id="UPA00219"/>
<evidence type="ECO:0000256" key="17">
    <source>
        <dbReference type="ARBA" id="ARBA00022989"/>
    </source>
</evidence>
<dbReference type="Gene3D" id="3.40.710.10">
    <property type="entry name" value="DD-peptidase/beta-lactamase superfamily"/>
    <property type="match status" value="1"/>
</dbReference>
<evidence type="ECO:0000256" key="3">
    <source>
        <dbReference type="ARBA" id="ARBA00004752"/>
    </source>
</evidence>
<dbReference type="KEGG" id="aft:BBF96_09830"/>
<evidence type="ECO:0000256" key="16">
    <source>
        <dbReference type="ARBA" id="ARBA00022984"/>
    </source>
</evidence>
<dbReference type="Gene3D" id="1.10.3810.10">
    <property type="entry name" value="Biosynthetic peptidoglycan transglycosylase-like"/>
    <property type="match status" value="1"/>
</dbReference>
<feature type="domain" description="Penicillin-binding protein transpeptidase" evidence="26">
    <location>
        <begin position="338"/>
        <end position="576"/>
    </location>
</feature>
<evidence type="ECO:0000256" key="19">
    <source>
        <dbReference type="ARBA" id="ARBA00023251"/>
    </source>
</evidence>
<evidence type="ECO:0000256" key="12">
    <source>
        <dbReference type="ARBA" id="ARBA00022692"/>
    </source>
</evidence>
<evidence type="ECO:0000256" key="21">
    <source>
        <dbReference type="ARBA" id="ARBA00023316"/>
    </source>
</evidence>
<evidence type="ECO:0000256" key="11">
    <source>
        <dbReference type="ARBA" id="ARBA00022679"/>
    </source>
</evidence>
<sequence length="816" mass="90936">MSKKASQLILISSLLIIALTFGTGVGILAWIIKTAPDVSQLSRYRPSEASIIYSADGQVLSRLSIENRIYVPLSKIPMDLQNAVVAVEDQKFWEHNGINFWGILRAFYVDLKTRSFAQGASTITQQLARNMALHQKKILTRKIQEAYLAIQLERIYTKEEILEMYLNQIYLGHSAWGVQTAAQQYFGKDVKDLTLAECALIAGIIQSPNNLSPYNNMDKALKRRAVVLNLMVEEGYISKERAERAKKEPIRLAGLKRNNEEEIAPYFTRYVRDKVIKMFGPDMVYRGGLKIYTTLDTKMQKAAKNALATALDPEKGYLPTIKRAKGEDPIQPQVALISIDPRTGHIKAMIGGRGNDKFNRTTQALRQPGSAFKPIVYTAALEMGYSPGDVIDDIPGYFDPKNPNPWPTNYNDKYLGPISLREALTHSINVASVRLLNEIGIDPALKMAERLGISTIVKEGKVNDRNLGFALGGLTKGVSPIEMASAYGVFANKGIYVEPVAILKIEDSDGHVLYEANPTKRIVLQEDVAYLITDMLRSVVNKGTGWRAAIKGRQVAGKTGTTSDLKDAWFVGYTPDIVTSVWIGEDTPRPMIYDETDEEGNLLFSENGQPAKISSAEAARLWGEYMRAAMKDRPVLEFEKPDNIITVSIDPITGKLPNEYTPEVVTEIYREGNEPTEVEQLHQPTVKVAIDTVTGQLATPLCPKEQVEEYTYQRATGIRVGPATLTFTIKNKTEEAENTKPKKFIYVFKPGVPVIQINPETGTPITDKNGNYIYQYMPTIQCQEHLPSTPVEKIEAGAKKIIDTIWNFFKAEGNGE</sequence>
<dbReference type="NCBIfam" id="TIGR02074">
    <property type="entry name" value="PBP_1a_fam"/>
    <property type="match status" value="1"/>
</dbReference>
<feature type="domain" description="Glycosyl transferase family 51" evidence="27">
    <location>
        <begin position="57"/>
        <end position="231"/>
    </location>
</feature>
<comment type="pathway">
    <text evidence="25">Glycan biosynthesis.</text>
</comment>
<dbReference type="InterPro" id="IPR001264">
    <property type="entry name" value="Glyco_trans_51"/>
</dbReference>
<dbReference type="SUPFAM" id="SSF56601">
    <property type="entry name" value="beta-lactamase/transpeptidase-like"/>
    <property type="match status" value="1"/>
</dbReference>
<comment type="similarity">
    <text evidence="5">In the N-terminal section; belongs to the glycosyltransferase 51 family.</text>
</comment>
<keyword evidence="9" id="KW-0645">Protease</keyword>
<evidence type="ECO:0000256" key="24">
    <source>
        <dbReference type="ARBA" id="ARBA00049902"/>
    </source>
</evidence>
<accession>A0A3Q9HQR4</accession>
<dbReference type="InterPro" id="IPR050396">
    <property type="entry name" value="Glycosyltr_51/Transpeptidase"/>
</dbReference>
<dbReference type="InterPro" id="IPR023346">
    <property type="entry name" value="Lysozyme-like_dom_sf"/>
</dbReference>
<keyword evidence="29" id="KW-1185">Reference proteome</keyword>
<dbReference type="Pfam" id="PF00912">
    <property type="entry name" value="Transgly"/>
    <property type="match status" value="1"/>
</dbReference>
<reference evidence="28 29" key="1">
    <citation type="submission" date="2016-07" db="EMBL/GenBank/DDBJ databases">
        <title>Genome and transcriptome analysis of iron-reducing fermentative bacteria Anoxybacter fermentans.</title>
        <authorList>
            <person name="Zeng X."/>
            <person name="Shao Z."/>
        </authorList>
    </citation>
    <scope>NUCLEOTIDE SEQUENCE [LARGE SCALE GENOMIC DNA]</scope>
    <source>
        <strain evidence="28 29">DY22613</strain>
    </source>
</reference>
<dbReference type="EC" id="2.4.99.28" evidence="23"/>
<evidence type="ECO:0000256" key="13">
    <source>
        <dbReference type="ARBA" id="ARBA00022801"/>
    </source>
</evidence>
<dbReference type="GO" id="GO:0071555">
    <property type="term" value="P:cell wall organization"/>
    <property type="evidence" value="ECO:0007669"/>
    <property type="project" value="UniProtKB-KW"/>
</dbReference>
<keyword evidence="14" id="KW-0133">Cell shape</keyword>
<keyword evidence="15" id="KW-0735">Signal-anchor</keyword>
<evidence type="ECO:0000256" key="5">
    <source>
        <dbReference type="ARBA" id="ARBA00007739"/>
    </source>
</evidence>
<comment type="function">
    <text evidence="1">Cell wall formation. Synthesis of cross-linked peptidoglycan from the lipid intermediates. The enzyme has a penicillin-insensitive transglycosylase N-terminal domain (formation of linear glycan strands) and a penicillin-sensitive transpeptidase C-terminal domain (cross-linking of the peptide subunits).</text>
</comment>
<evidence type="ECO:0000259" key="26">
    <source>
        <dbReference type="Pfam" id="PF00905"/>
    </source>
</evidence>
<keyword evidence="17" id="KW-1133">Transmembrane helix</keyword>
<evidence type="ECO:0000256" key="10">
    <source>
        <dbReference type="ARBA" id="ARBA00022676"/>
    </source>
</evidence>
<evidence type="ECO:0000256" key="4">
    <source>
        <dbReference type="ARBA" id="ARBA00007090"/>
    </source>
</evidence>
<dbReference type="Pfam" id="PF00905">
    <property type="entry name" value="Transpeptidase"/>
    <property type="match status" value="1"/>
</dbReference>
<evidence type="ECO:0000313" key="29">
    <source>
        <dbReference type="Proteomes" id="UP000267250"/>
    </source>
</evidence>
<comment type="similarity">
    <text evidence="4">In the C-terminal section; belongs to the transpeptidase family.</text>
</comment>
<evidence type="ECO:0000256" key="7">
    <source>
        <dbReference type="ARBA" id="ARBA00018638"/>
    </source>
</evidence>
<dbReference type="SUPFAM" id="SSF53955">
    <property type="entry name" value="Lysozyme-like"/>
    <property type="match status" value="1"/>
</dbReference>
<protein>
    <recommendedName>
        <fullName evidence="7">Penicillin-binding protein 1A</fullName>
        <ecNumber evidence="23">2.4.99.28</ecNumber>
        <ecNumber evidence="6">3.4.16.4</ecNumber>
    </recommendedName>
</protein>
<dbReference type="GO" id="GO:0006508">
    <property type="term" value="P:proteolysis"/>
    <property type="evidence" value="ECO:0007669"/>
    <property type="project" value="UniProtKB-KW"/>
</dbReference>
<evidence type="ECO:0000256" key="22">
    <source>
        <dbReference type="ARBA" id="ARBA00034000"/>
    </source>
</evidence>
<keyword evidence="21" id="KW-0961">Cell wall biogenesis/degradation</keyword>
<evidence type="ECO:0000256" key="20">
    <source>
        <dbReference type="ARBA" id="ARBA00023268"/>
    </source>
</evidence>
<comment type="subcellular location">
    <subcellularLocation>
        <location evidence="2">Cell membrane</location>
        <topology evidence="2">Single-pass type II membrane protein</topology>
    </subcellularLocation>
</comment>
<dbReference type="GO" id="GO:0008360">
    <property type="term" value="P:regulation of cell shape"/>
    <property type="evidence" value="ECO:0007669"/>
    <property type="project" value="UniProtKB-KW"/>
</dbReference>
<organism evidence="28 29">
    <name type="scientific">Anoxybacter fermentans</name>
    <dbReference type="NCBI Taxonomy" id="1323375"/>
    <lineage>
        <taxon>Bacteria</taxon>
        <taxon>Bacillati</taxon>
        <taxon>Bacillota</taxon>
        <taxon>Clostridia</taxon>
        <taxon>Halanaerobiales</taxon>
        <taxon>Anoxybacter</taxon>
    </lineage>
</organism>
<proteinExistence type="inferred from homology"/>
<evidence type="ECO:0000313" key="28">
    <source>
        <dbReference type="EMBL" id="AZR73658.1"/>
    </source>
</evidence>
<evidence type="ECO:0000256" key="25">
    <source>
        <dbReference type="ARBA" id="ARBA00060592"/>
    </source>
</evidence>
<dbReference type="EMBL" id="CP016379">
    <property type="protein sequence ID" value="AZR73658.1"/>
    <property type="molecule type" value="Genomic_DNA"/>
</dbReference>
<evidence type="ECO:0000256" key="18">
    <source>
        <dbReference type="ARBA" id="ARBA00023136"/>
    </source>
</evidence>
<dbReference type="RefSeq" id="WP_127017002.1">
    <property type="nucleotide sequence ID" value="NZ_CP016379.1"/>
</dbReference>
<dbReference type="InterPro" id="IPR012338">
    <property type="entry name" value="Beta-lactam/transpept-like"/>
</dbReference>
<keyword evidence="12" id="KW-0812">Transmembrane</keyword>
<evidence type="ECO:0000256" key="1">
    <source>
        <dbReference type="ARBA" id="ARBA00002624"/>
    </source>
</evidence>
<dbReference type="AlphaFoldDB" id="A0A3Q9HQR4"/>